<feature type="transmembrane region" description="Helical" evidence="2">
    <location>
        <begin position="231"/>
        <end position="251"/>
    </location>
</feature>
<feature type="compositionally biased region" description="Gly residues" evidence="1">
    <location>
        <begin position="530"/>
        <end position="554"/>
    </location>
</feature>
<gene>
    <name evidence="3" type="ORF">BKCO1_960007</name>
</gene>
<feature type="transmembrane region" description="Helical" evidence="2">
    <location>
        <begin position="95"/>
        <end position="114"/>
    </location>
</feature>
<dbReference type="GeneID" id="31020298"/>
<keyword evidence="2" id="KW-0812">Transmembrane</keyword>
<evidence type="ECO:0000313" key="3">
    <source>
        <dbReference type="EMBL" id="OJD29042.1"/>
    </source>
</evidence>
<dbReference type="RefSeq" id="XP_020125302.1">
    <property type="nucleotide sequence ID" value="XM_020280034.1"/>
</dbReference>
<feature type="transmembrane region" description="Helical" evidence="2">
    <location>
        <begin position="197"/>
        <end position="219"/>
    </location>
</feature>
<evidence type="ECO:0000256" key="2">
    <source>
        <dbReference type="SAM" id="Phobius"/>
    </source>
</evidence>
<reference evidence="3 4" key="1">
    <citation type="submission" date="2016-10" db="EMBL/GenBank/DDBJ databases">
        <title>Proteomics and genomics reveal pathogen-plant mechanisms compatible with a hemibiotrophic lifestyle of Diplodia corticola.</title>
        <authorList>
            <person name="Fernandes I."/>
            <person name="De Jonge R."/>
            <person name="Van De Peer Y."/>
            <person name="Devreese B."/>
            <person name="Alves A."/>
            <person name="Esteves A.C."/>
        </authorList>
    </citation>
    <scope>NUCLEOTIDE SEQUENCE [LARGE SCALE GENOMIC DNA]</scope>
    <source>
        <strain evidence="3 4">CBS 112549</strain>
    </source>
</reference>
<accession>A0A1J9QLV0</accession>
<dbReference type="Proteomes" id="UP000183809">
    <property type="component" value="Unassembled WGS sequence"/>
</dbReference>
<feature type="region of interest" description="Disordered" evidence="1">
    <location>
        <begin position="527"/>
        <end position="564"/>
    </location>
</feature>
<dbReference type="EMBL" id="MNUE01000096">
    <property type="protein sequence ID" value="OJD29042.1"/>
    <property type="molecule type" value="Genomic_DNA"/>
</dbReference>
<dbReference type="AlphaFoldDB" id="A0A1J9QLV0"/>
<organism evidence="3 4">
    <name type="scientific">Diplodia corticola</name>
    <dbReference type="NCBI Taxonomy" id="236234"/>
    <lineage>
        <taxon>Eukaryota</taxon>
        <taxon>Fungi</taxon>
        <taxon>Dikarya</taxon>
        <taxon>Ascomycota</taxon>
        <taxon>Pezizomycotina</taxon>
        <taxon>Dothideomycetes</taxon>
        <taxon>Dothideomycetes incertae sedis</taxon>
        <taxon>Botryosphaeriales</taxon>
        <taxon>Botryosphaeriaceae</taxon>
        <taxon>Diplodia</taxon>
    </lineage>
</organism>
<evidence type="ECO:0000313" key="4">
    <source>
        <dbReference type="Proteomes" id="UP000183809"/>
    </source>
</evidence>
<sequence>MSHLPYSRIALRDMENPTEAEPVQEVKYTPSSSSTGANVDFEKPQNARKSRRWDVAYSSNEGLMQGTKNMRRATIDAASTLRSDEGWRKPMRHTFAFLTFFIFGLLPLIVYFTILDQPFKAKPVTCGDAAQVREDTPGIEGLFTIDRTAGSFPFWLAKLLDTIWDLVVARGMQLLAGCISYSVFCKAMLHALEASPIPFRTFTGLAMNGASLWTVGCIIRDLGRHSRKRTVLLFIYAAVALVYVLAIPTLFSTMTGYISVSSAFTKVPGTSQFVPTDDFVPGYTFVGLEGVPDNTCISQEIIAPISYKFNAREYTCNSTCLTNFPNGTHKDLATGALLYPIDEYALRPLLENKTCTYFPNETYTGQQLFASSAVVNPAAAAAAMQNLYNPTHTPYNCTGPLTLTIANKTSIPFATALAHTAPSLGYCYNDHGFDSALVAASGRCLPDTSSSSSASYQWGFSAMLASAVLVVHAAWAAGLYAVWVEAECRGEEAWKGRRLGQLGAAWFAVRVAEGEGREGPEGVEAVAEAKGGGGGGGAVGGGGLGGGAWGGGGRGEGEGEGGKG</sequence>
<feature type="compositionally biased region" description="Basic and acidic residues" evidence="1">
    <location>
        <begin position="555"/>
        <end position="564"/>
    </location>
</feature>
<dbReference type="STRING" id="236234.A0A1J9QLV0"/>
<comment type="caution">
    <text evidence="3">The sequence shown here is derived from an EMBL/GenBank/DDBJ whole genome shotgun (WGS) entry which is preliminary data.</text>
</comment>
<name>A0A1J9QLV0_9PEZI</name>
<keyword evidence="4" id="KW-1185">Reference proteome</keyword>
<evidence type="ECO:0000256" key="1">
    <source>
        <dbReference type="SAM" id="MobiDB-lite"/>
    </source>
</evidence>
<proteinExistence type="predicted"/>
<feature type="region of interest" description="Disordered" evidence="1">
    <location>
        <begin position="11"/>
        <end position="47"/>
    </location>
</feature>
<keyword evidence="2" id="KW-1133">Transmembrane helix</keyword>
<keyword evidence="2" id="KW-0472">Membrane</keyword>
<protein>
    <submittedName>
        <fullName evidence="3">Uncharacterized protein</fullName>
    </submittedName>
</protein>
<dbReference type="OrthoDB" id="3903561at2759"/>